<dbReference type="CDD" id="cd00603">
    <property type="entry name" value="IPT_PCSR"/>
    <property type="match status" value="2"/>
</dbReference>
<dbReference type="GeneID" id="106816111"/>
<evidence type="ECO:0000256" key="1">
    <source>
        <dbReference type="SAM" id="Phobius"/>
    </source>
</evidence>
<dbReference type="PANTHER" id="PTHR22625:SF70">
    <property type="entry name" value="PLEXIN A, ISOFORM A"/>
    <property type="match status" value="1"/>
</dbReference>
<evidence type="ECO:0000259" key="2">
    <source>
        <dbReference type="SMART" id="SM00429"/>
    </source>
</evidence>
<dbReference type="InterPro" id="IPR031148">
    <property type="entry name" value="Plexin"/>
</dbReference>
<keyword evidence="1" id="KW-0812">Transmembrane</keyword>
<dbReference type="SMART" id="SM00429">
    <property type="entry name" value="IPT"/>
    <property type="match status" value="2"/>
</dbReference>
<keyword evidence="1" id="KW-1133">Transmembrane helix</keyword>
<evidence type="ECO:0000313" key="4">
    <source>
        <dbReference type="RefSeq" id="XP_014676151.1"/>
    </source>
</evidence>
<accession>A0ABM1EVD0</accession>
<dbReference type="Pfam" id="PF01833">
    <property type="entry name" value="TIG"/>
    <property type="match status" value="2"/>
</dbReference>
<feature type="non-terminal residue" evidence="4">
    <location>
        <position position="1"/>
    </location>
</feature>
<feature type="transmembrane region" description="Helical" evidence="1">
    <location>
        <begin position="345"/>
        <end position="366"/>
    </location>
</feature>
<dbReference type="PANTHER" id="PTHR22625">
    <property type="entry name" value="PLEXIN"/>
    <property type="match status" value="1"/>
</dbReference>
<sequence length="415" mass="45196">TLESPCWVGARAAAAPWRQAVPRRSAVSPQIACPPLVHAFVPASGPVQGGTELEVFGDNFGSDFGHVTVDLTAGTGCEIVYRNMTYILCLTGPSPESRTRVTVQVVDKTLNVTEYKITGQATSDDLFSYEKPRMINFSPQMGPLSGGTNVTIRGVNLDIGRMRDVTIAGVTCGVISFAFKVVIKVEPMPCSVNYDGSQMVCKSPDIGSAGMVATEDSPIQAQVHFIMDGVQDTVSSEQSISRRFYYYPNPEFVPLAGGHTDVTPRRELTLQGAHLQTDWARDFNVTLGDKGTCNVTSVYADQLTCMPYLDGGQPQERHVVMVSIGNLHFLELGTVLVERDEQASWAWILAVVIVLLGAVTLLACYMKKMHKGPFKQPAATLPTVRYTAAASVPQPQYQLSHAARQHNRNGKLSRW</sequence>
<dbReference type="SUPFAM" id="SSF81296">
    <property type="entry name" value="E set domains"/>
    <property type="match status" value="2"/>
</dbReference>
<dbReference type="InterPro" id="IPR013783">
    <property type="entry name" value="Ig-like_fold"/>
</dbReference>
<dbReference type="Proteomes" id="UP000695022">
    <property type="component" value="Unplaced"/>
</dbReference>
<evidence type="ECO:0000313" key="3">
    <source>
        <dbReference type="Proteomes" id="UP000695022"/>
    </source>
</evidence>
<protein>
    <submittedName>
        <fullName evidence="4">Plexin-A1-like</fullName>
    </submittedName>
</protein>
<feature type="domain" description="IPT/TIG" evidence="2">
    <location>
        <begin position="131"/>
        <end position="247"/>
    </location>
</feature>
<gene>
    <name evidence="4" type="primary">LOC106816111</name>
</gene>
<dbReference type="InterPro" id="IPR002909">
    <property type="entry name" value="IPT_dom"/>
</dbReference>
<feature type="domain" description="IPT/TIG" evidence="2">
    <location>
        <begin position="34"/>
        <end position="130"/>
    </location>
</feature>
<keyword evidence="3" id="KW-1185">Reference proteome</keyword>
<proteinExistence type="predicted"/>
<organism evidence="3 4">
    <name type="scientific">Priapulus caudatus</name>
    <name type="common">Priapulid worm</name>
    <dbReference type="NCBI Taxonomy" id="37621"/>
    <lineage>
        <taxon>Eukaryota</taxon>
        <taxon>Metazoa</taxon>
        <taxon>Ecdysozoa</taxon>
        <taxon>Scalidophora</taxon>
        <taxon>Priapulida</taxon>
        <taxon>Priapulimorpha</taxon>
        <taxon>Priapulimorphida</taxon>
        <taxon>Priapulidae</taxon>
        <taxon>Priapulus</taxon>
    </lineage>
</organism>
<reference evidence="4" key="1">
    <citation type="submission" date="2025-08" db="UniProtKB">
        <authorList>
            <consortium name="RefSeq"/>
        </authorList>
    </citation>
    <scope>IDENTIFICATION</scope>
</reference>
<dbReference type="Gene3D" id="2.60.40.10">
    <property type="entry name" value="Immunoglobulins"/>
    <property type="match status" value="2"/>
</dbReference>
<name>A0ABM1EVD0_PRICU</name>
<dbReference type="InterPro" id="IPR014756">
    <property type="entry name" value="Ig_E-set"/>
</dbReference>
<dbReference type="RefSeq" id="XP_014676151.1">
    <property type="nucleotide sequence ID" value="XM_014820665.1"/>
</dbReference>
<keyword evidence="1" id="KW-0472">Membrane</keyword>